<dbReference type="Proteomes" id="UP000305709">
    <property type="component" value="Unassembled WGS sequence"/>
</dbReference>
<dbReference type="Pfam" id="PF11720">
    <property type="entry name" value="Inhibitor_I78"/>
    <property type="match status" value="1"/>
</dbReference>
<comment type="caution">
    <text evidence="1">The sequence shown here is derived from an EMBL/GenBank/DDBJ whole genome shotgun (WGS) entry which is preliminary data.</text>
</comment>
<reference evidence="1 2" key="1">
    <citation type="submission" date="2019-06" db="EMBL/GenBank/DDBJ databases">
        <authorList>
            <person name="Jiang L."/>
        </authorList>
    </citation>
    <scope>NUCLEOTIDE SEQUENCE [LARGE SCALE GENOMIC DNA]</scope>
    <source>
        <strain evidence="1 2">YIM 48858</strain>
    </source>
</reference>
<sequence length="73" mass="7899">MLLPVLPSPEQDTCGASELASFIGGDVGLIDAARFANPVRVIRPGDAVTMDFNPQRLNFDLDVLDEIIRVRCG</sequence>
<dbReference type="InterPro" id="IPR021719">
    <property type="entry name" value="Prot_inh_I78"/>
</dbReference>
<dbReference type="EMBL" id="VDFV01000042">
    <property type="protein sequence ID" value="TNC64520.1"/>
    <property type="molecule type" value="Genomic_DNA"/>
</dbReference>
<name>A0A5C4N6P6_9RHOB</name>
<keyword evidence="2" id="KW-1185">Reference proteome</keyword>
<protein>
    <recommendedName>
        <fullName evidence="3">Peptidase inhibitor I78 family protein</fullName>
    </recommendedName>
</protein>
<dbReference type="PANTHER" id="PTHR39600">
    <property type="entry name" value="PEPTIDASE INHIBITOR I78 FAMILY PROTEIN"/>
    <property type="match status" value="1"/>
</dbReference>
<accession>A0A5C4N6P6</accession>
<evidence type="ECO:0000313" key="1">
    <source>
        <dbReference type="EMBL" id="TNC64520.1"/>
    </source>
</evidence>
<evidence type="ECO:0008006" key="3">
    <source>
        <dbReference type="Google" id="ProtNLM"/>
    </source>
</evidence>
<dbReference type="OrthoDB" id="8724542at2"/>
<gene>
    <name evidence="1" type="ORF">FHG71_18500</name>
</gene>
<organism evidence="1 2">
    <name type="scientific">Rubellimicrobium roseum</name>
    <dbReference type="NCBI Taxonomy" id="687525"/>
    <lineage>
        <taxon>Bacteria</taxon>
        <taxon>Pseudomonadati</taxon>
        <taxon>Pseudomonadota</taxon>
        <taxon>Alphaproteobacteria</taxon>
        <taxon>Rhodobacterales</taxon>
        <taxon>Roseobacteraceae</taxon>
        <taxon>Rubellimicrobium</taxon>
    </lineage>
</organism>
<dbReference type="Gene3D" id="3.30.10.10">
    <property type="entry name" value="Trypsin Inhibitor V, subunit A"/>
    <property type="match status" value="1"/>
</dbReference>
<evidence type="ECO:0000313" key="2">
    <source>
        <dbReference type="Proteomes" id="UP000305709"/>
    </source>
</evidence>
<dbReference type="PANTHER" id="PTHR39600:SF1">
    <property type="entry name" value="PEPTIDASE INHIBITOR I78 FAMILY PROTEIN"/>
    <property type="match status" value="1"/>
</dbReference>
<proteinExistence type="predicted"/>
<dbReference type="AlphaFoldDB" id="A0A5C4N6P6"/>